<dbReference type="GO" id="GO:0046872">
    <property type="term" value="F:metal ion binding"/>
    <property type="evidence" value="ECO:0007669"/>
    <property type="project" value="UniProtKB-KW"/>
</dbReference>
<dbReference type="RefSeq" id="WP_020211506.1">
    <property type="nucleotide sequence ID" value="NZ_JRLX01000001.1"/>
</dbReference>
<dbReference type="GO" id="GO:0008783">
    <property type="term" value="F:agmatinase activity"/>
    <property type="evidence" value="ECO:0007669"/>
    <property type="project" value="TreeGrafter"/>
</dbReference>
<dbReference type="Pfam" id="PF00491">
    <property type="entry name" value="Arginase"/>
    <property type="match status" value="1"/>
</dbReference>
<evidence type="ECO:0000256" key="1">
    <source>
        <dbReference type="ARBA" id="ARBA00022723"/>
    </source>
</evidence>
<dbReference type="PANTHER" id="PTHR11358:SF35">
    <property type="entry name" value="FORMIMIDOYLGLUTAMASE"/>
    <property type="match status" value="1"/>
</dbReference>
<dbReference type="STRING" id="1121895.GCA_000378485_00384"/>
<dbReference type="eggNOG" id="COG0010">
    <property type="taxonomic scope" value="Bacteria"/>
</dbReference>
<dbReference type="CDD" id="cd09988">
    <property type="entry name" value="Formimidoylglutamase"/>
    <property type="match status" value="1"/>
</dbReference>
<dbReference type="AlphaFoldDB" id="A0A0A2M892"/>
<dbReference type="Gene3D" id="3.40.800.10">
    <property type="entry name" value="Ureohydrolase domain"/>
    <property type="match status" value="1"/>
</dbReference>
<evidence type="ECO:0000256" key="3">
    <source>
        <dbReference type="ARBA" id="ARBA00022808"/>
    </source>
</evidence>
<accession>A0A0A2M892</accession>
<name>A0A0A2M892_9FLAO</name>
<dbReference type="GO" id="GO:0033389">
    <property type="term" value="P:putrescine biosynthetic process from arginine, via agmatine"/>
    <property type="evidence" value="ECO:0007669"/>
    <property type="project" value="TreeGrafter"/>
</dbReference>
<evidence type="ECO:0000256" key="5">
    <source>
        <dbReference type="PROSITE-ProRule" id="PRU00742"/>
    </source>
</evidence>
<keyword evidence="2" id="KW-0378">Hydrolase</keyword>
<keyword evidence="4" id="KW-0464">Manganese</keyword>
<gene>
    <name evidence="6" type="ORF">Q765_00890</name>
</gene>
<protein>
    <submittedName>
        <fullName evidence="6">Arginase</fullName>
    </submittedName>
</protein>
<dbReference type="PROSITE" id="PS51409">
    <property type="entry name" value="ARGINASE_2"/>
    <property type="match status" value="1"/>
</dbReference>
<dbReference type="EMBL" id="JRLX01000001">
    <property type="protein sequence ID" value="KGO88494.1"/>
    <property type="molecule type" value="Genomic_DNA"/>
</dbReference>
<dbReference type="InterPro" id="IPR006035">
    <property type="entry name" value="Ureohydrolase"/>
</dbReference>
<evidence type="ECO:0000256" key="4">
    <source>
        <dbReference type="ARBA" id="ARBA00023211"/>
    </source>
</evidence>
<reference evidence="6 7" key="1">
    <citation type="submission" date="2013-09" db="EMBL/GenBank/DDBJ databases">
        <authorList>
            <person name="Zeng Z."/>
            <person name="Chen C."/>
        </authorList>
    </citation>
    <scope>NUCLEOTIDE SEQUENCE [LARGE SCALE GENOMIC DNA]</scope>
    <source>
        <strain evidence="6 7">WB 3.3-2</strain>
    </source>
</reference>
<proteinExistence type="inferred from homology"/>
<comment type="similarity">
    <text evidence="5">Belongs to the arginase family.</text>
</comment>
<evidence type="ECO:0000313" key="6">
    <source>
        <dbReference type="EMBL" id="KGO88494.1"/>
    </source>
</evidence>
<comment type="caution">
    <text evidence="6">The sequence shown here is derived from an EMBL/GenBank/DDBJ whole genome shotgun (WGS) entry which is preliminary data.</text>
</comment>
<dbReference type="SUPFAM" id="SSF52768">
    <property type="entry name" value="Arginase/deacetylase"/>
    <property type="match status" value="1"/>
</dbReference>
<keyword evidence="3" id="KW-0369">Histidine metabolism</keyword>
<dbReference type="Proteomes" id="UP000030152">
    <property type="component" value="Unassembled WGS sequence"/>
</dbReference>
<evidence type="ECO:0000256" key="2">
    <source>
        <dbReference type="ARBA" id="ARBA00022801"/>
    </source>
</evidence>
<sequence>MENIIRFTAADLLKCTNQRSGEIKFGERVQLIPAETSVYEALKSSDAEFVLLGIPEDAGVRANNGRPGAALAWESAVQTIVNLQHNKFCKGNRLLILGRIDVTESQKLAETIDQSDKEGRKELSKIVEKIDKDVAYIICQIVKAGKVPIIIGGGQNNAYGSIKGTSLAKGKPVNAINYDPYPDFRVLDRRHSSNGFMYAFEEGFLKNYFIFGVFENYASKGVIETIKKYTERIRYNTYEQIAIRKEKHFSEEMALAVGFIGDDPFGLEIDLEALPNVGGSIMTNTGFSIEKARQFVHYFGESKNVAYLHISEGAPQLGDEKNPQLTGRLIAHLVTDFMKAKKVV</sequence>
<keyword evidence="7" id="KW-1185">Reference proteome</keyword>
<dbReference type="PANTHER" id="PTHR11358">
    <property type="entry name" value="ARGINASE/AGMATINASE"/>
    <property type="match status" value="1"/>
</dbReference>
<dbReference type="GO" id="GO:0006547">
    <property type="term" value="P:L-histidine metabolic process"/>
    <property type="evidence" value="ECO:0007669"/>
    <property type="project" value="UniProtKB-KW"/>
</dbReference>
<dbReference type="OrthoDB" id="9788689at2"/>
<evidence type="ECO:0000313" key="7">
    <source>
        <dbReference type="Proteomes" id="UP000030152"/>
    </source>
</evidence>
<dbReference type="InterPro" id="IPR023696">
    <property type="entry name" value="Ureohydrolase_dom_sf"/>
</dbReference>
<keyword evidence="1" id="KW-0479">Metal-binding</keyword>
<organism evidence="6 7">
    <name type="scientific">Flavobacterium rivuli WB 3.3-2 = DSM 21788</name>
    <dbReference type="NCBI Taxonomy" id="1121895"/>
    <lineage>
        <taxon>Bacteria</taxon>
        <taxon>Pseudomonadati</taxon>
        <taxon>Bacteroidota</taxon>
        <taxon>Flavobacteriia</taxon>
        <taxon>Flavobacteriales</taxon>
        <taxon>Flavobacteriaceae</taxon>
        <taxon>Flavobacterium</taxon>
    </lineage>
</organism>